<sequence length="405" mass="45995">MSLKINADFCVRCKGSKMLCGLKRCPIVERIKFSTRLDFGRLIDGFTPPSSLVSERGYPRVLVGPTVSQIEPDLPENPKFWISKDLSYIIARFSSQIYANFRSHIRNVDDPRLEELRFSAMSYSPVGINVELVRIPKPRVSFDGILAPIGPSAPAERIKLTENPKIPSSLERAFYDSDVRASEIIWETYNRGVDVYAISKILSLGGLGNRARRKLVPTKWAITATDSIIGDFLRREIEYLPIYSGEVMLFQSNYEGNRYFVLIAPGPYMLEIVEAWMPRGLWTKGSDEPVVMLNSEIGRLGLEYMDGGHYAMRLAILEKLASMKRQAAVIAIREIGPEYYAPVGVWQVREGMRAALRSEPLKFPELGDAMRQLKLRFDLNLLIRSLRIPKILRGWISLEGFLENL</sequence>
<dbReference type="Pfam" id="PF04895">
    <property type="entry name" value="Nre_C"/>
    <property type="match status" value="1"/>
</dbReference>
<comment type="caution">
    <text evidence="1">Lacks conserved residue(s) required for the propagation of feature annotation.</text>
</comment>
<gene>
    <name evidence="4" type="ORF">D9Q81_02755</name>
</gene>
<dbReference type="InterPro" id="IPR033167">
    <property type="entry name" value="Nre"/>
</dbReference>
<proteinExistence type="inferred from homology"/>
<keyword evidence="1" id="KW-0227">DNA damage</keyword>
<dbReference type="InterPro" id="IPR006979">
    <property type="entry name" value="Nre_C"/>
</dbReference>
<dbReference type="InterPro" id="IPR006978">
    <property type="entry name" value="Nre_N"/>
</dbReference>
<dbReference type="RefSeq" id="WP_125741117.1">
    <property type="nucleotide sequence ID" value="NZ_RCOR01000018.1"/>
</dbReference>
<comment type="function">
    <text evidence="1">Involved in DNA damage repair.</text>
</comment>
<dbReference type="GO" id="GO:0006281">
    <property type="term" value="P:DNA repair"/>
    <property type="evidence" value="ECO:0007669"/>
    <property type="project" value="UniProtKB-UniRule"/>
</dbReference>
<dbReference type="EMBL" id="RCOR01000018">
    <property type="protein sequence ID" value="RSN69542.1"/>
    <property type="molecule type" value="Genomic_DNA"/>
</dbReference>
<name>A0A429G706_9CREN</name>
<comment type="caution">
    <text evidence="4">The sequence shown here is derived from an EMBL/GenBank/DDBJ whole genome shotgun (WGS) entry which is preliminary data.</text>
</comment>
<dbReference type="HAMAP" id="MF_02096">
    <property type="entry name" value="Nre"/>
    <property type="match status" value="1"/>
</dbReference>
<feature type="domain" description="Archaeal Nre C-terminal" evidence="3">
    <location>
        <begin position="302"/>
        <end position="380"/>
    </location>
</feature>
<protein>
    <recommendedName>
        <fullName evidence="1">DNA repair protein</fullName>
    </recommendedName>
</protein>
<organism evidence="4 5">
    <name type="scientific">Candidatus Korarchaeum cryptofilum</name>
    <dbReference type="NCBI Taxonomy" id="498846"/>
    <lineage>
        <taxon>Archaea</taxon>
        <taxon>Thermoproteota</taxon>
        <taxon>Candidatus Korarchaeia</taxon>
        <taxon>Candidatus Korarchaeales</taxon>
        <taxon>Candidatus Korarchaeaceae</taxon>
        <taxon>Candidatus Korarchaeum</taxon>
    </lineage>
</organism>
<evidence type="ECO:0000256" key="1">
    <source>
        <dbReference type="HAMAP-Rule" id="MF_02096"/>
    </source>
</evidence>
<evidence type="ECO:0000313" key="4">
    <source>
        <dbReference type="EMBL" id="RSN69542.1"/>
    </source>
</evidence>
<dbReference type="Proteomes" id="UP000278149">
    <property type="component" value="Unassembled WGS sequence"/>
</dbReference>
<dbReference type="AlphaFoldDB" id="A0A429G706"/>
<reference evidence="4 5" key="1">
    <citation type="submission" date="2018-10" db="EMBL/GenBank/DDBJ databases">
        <title>Co-occurring genomic capacity for anaerobic methane metabolism and dissimilatory sulfite reduction discovered in the Korarchaeota.</title>
        <authorList>
            <person name="Mckay L.J."/>
            <person name="Dlakic M."/>
            <person name="Fields M.W."/>
            <person name="Delmont T.O."/>
            <person name="Eren A.M."/>
            <person name="Jay Z.J."/>
            <person name="Klingelsmith K.B."/>
            <person name="Rusch D.B."/>
            <person name="Inskeep W.P."/>
        </authorList>
    </citation>
    <scope>NUCLEOTIDE SEQUENCE [LARGE SCALE GENOMIC DNA]</scope>
    <source>
        <strain evidence="4 5">WS</strain>
    </source>
</reference>
<comment type="similarity">
    <text evidence="1">Belongs to the Nre family.</text>
</comment>
<dbReference type="PANTHER" id="PTHR38136">
    <property type="entry name" value="DNA REPAIR PROTEIN"/>
    <property type="match status" value="1"/>
</dbReference>
<dbReference type="PANTHER" id="PTHR38136:SF2">
    <property type="entry name" value="DNA REPAIR PROTEIN"/>
    <property type="match status" value="1"/>
</dbReference>
<dbReference type="Pfam" id="PF04894">
    <property type="entry name" value="Nre_N"/>
    <property type="match status" value="1"/>
</dbReference>
<accession>A0A429G706</accession>
<feature type="domain" description="Archaeal Nre N-terminal" evidence="2">
    <location>
        <begin position="19"/>
        <end position="283"/>
    </location>
</feature>
<evidence type="ECO:0000259" key="3">
    <source>
        <dbReference type="Pfam" id="PF04895"/>
    </source>
</evidence>
<keyword evidence="1" id="KW-0234">DNA repair</keyword>
<evidence type="ECO:0000259" key="2">
    <source>
        <dbReference type="Pfam" id="PF04894"/>
    </source>
</evidence>
<evidence type="ECO:0000313" key="5">
    <source>
        <dbReference type="Proteomes" id="UP000278149"/>
    </source>
</evidence>